<dbReference type="EMBL" id="JACAPU010000024">
    <property type="protein sequence ID" value="NWB48862.1"/>
    <property type="molecule type" value="Genomic_DNA"/>
</dbReference>
<comment type="caution">
    <text evidence="1">The sequence shown here is derived from an EMBL/GenBank/DDBJ whole genome shotgun (WGS) entry which is preliminary data.</text>
</comment>
<gene>
    <name evidence="1" type="ORF">HX829_20470</name>
</gene>
<dbReference type="Gene3D" id="3.50.50.60">
    <property type="entry name" value="FAD/NAD(P)-binding domain"/>
    <property type="match status" value="1"/>
</dbReference>
<evidence type="ECO:0000313" key="2">
    <source>
        <dbReference type="Proteomes" id="UP000582981"/>
    </source>
</evidence>
<proteinExistence type="predicted"/>
<sequence>MQFDAASQTPARYEPGSCADALDVLLIGCGLRGTGLLTANADLLRYRVGVVDASTTLGPGSFDRYRIDSNSYGHDFFGWVDPEGVYGQQLAHPHVRALHATEGSFALSLLASALRPFGAAIKQAVGPARIWTGQAVVKIEVEGDSVAAVLEDGRRIHTRFAALALGIRECLHADLLPWQGKTQLSRQIIEHGVPAQWSAQPQKIVITGGSHSAYAIANRLRQEGALAPTSEVRILQRSGTKLFYANIDAYRNSTHTALEQRPNVQTDVCPQTGNLFRYSGLRHAARETFERIATAALPRFTQTRVDCLKSARAWLDEADVVIQALGYESNCVPLVINGIQTSMLTDGPIVDTTPDGRLKLANGQILPLFVMGMNPYPYDDNSLTPTGQYAARGQQILEALSQRRVTARNVMDISTT</sequence>
<dbReference type="SUPFAM" id="SSF51905">
    <property type="entry name" value="FAD/NAD(P)-binding domain"/>
    <property type="match status" value="1"/>
</dbReference>
<dbReference type="Proteomes" id="UP000582981">
    <property type="component" value="Unassembled WGS sequence"/>
</dbReference>
<reference evidence="1 2" key="1">
    <citation type="submission" date="2020-04" db="EMBL/GenBank/DDBJ databases">
        <title>Molecular characterization of pseudomonads from Agaricus bisporus reveal novel blotch 2 pathogens in Western Europe.</title>
        <authorList>
            <person name="Taparia T."/>
            <person name="Krijger M."/>
            <person name="Haynes E."/>
            <person name="Elpinstone J.G."/>
            <person name="Noble R."/>
            <person name="Van Der Wolf J."/>
        </authorList>
    </citation>
    <scope>NUCLEOTIDE SEQUENCE [LARGE SCALE GENOMIC DNA]</scope>
    <source>
        <strain evidence="1 2">F1001</strain>
    </source>
</reference>
<dbReference type="RefSeq" id="WP_177144890.1">
    <property type="nucleotide sequence ID" value="NZ_JACAPU010000024.1"/>
</dbReference>
<dbReference type="AlphaFoldDB" id="A0A7Y7WG86"/>
<accession>A0A7Y7WG86</accession>
<evidence type="ECO:0000313" key="1">
    <source>
        <dbReference type="EMBL" id="NWB48862.1"/>
    </source>
</evidence>
<organism evidence="1 2">
    <name type="scientific">Pseudomonas gingeri</name>
    <dbReference type="NCBI Taxonomy" id="117681"/>
    <lineage>
        <taxon>Bacteria</taxon>
        <taxon>Pseudomonadati</taxon>
        <taxon>Pseudomonadota</taxon>
        <taxon>Gammaproteobacteria</taxon>
        <taxon>Pseudomonadales</taxon>
        <taxon>Pseudomonadaceae</taxon>
        <taxon>Pseudomonas</taxon>
    </lineage>
</organism>
<name>A0A7Y7WG86_9PSED</name>
<dbReference type="InterPro" id="IPR036188">
    <property type="entry name" value="FAD/NAD-bd_sf"/>
</dbReference>
<protein>
    <submittedName>
        <fullName evidence="1">Uncharacterized protein</fullName>
    </submittedName>
</protein>